<dbReference type="EnsemblPlants" id="Pp3c22_17070V3.1">
    <property type="protein sequence ID" value="PAC:32905301.CDS.1"/>
    <property type="gene ID" value="Pp3c22_17070"/>
</dbReference>
<evidence type="ECO:0000313" key="1">
    <source>
        <dbReference type="EMBL" id="PNR30925.1"/>
    </source>
</evidence>
<organism evidence="1">
    <name type="scientific">Physcomitrium patens</name>
    <name type="common">Spreading-leaved earth moss</name>
    <name type="synonym">Physcomitrella patens</name>
    <dbReference type="NCBI Taxonomy" id="3218"/>
    <lineage>
        <taxon>Eukaryota</taxon>
        <taxon>Viridiplantae</taxon>
        <taxon>Streptophyta</taxon>
        <taxon>Embryophyta</taxon>
        <taxon>Bryophyta</taxon>
        <taxon>Bryophytina</taxon>
        <taxon>Bryopsida</taxon>
        <taxon>Funariidae</taxon>
        <taxon>Funariales</taxon>
        <taxon>Funariaceae</taxon>
        <taxon>Physcomitrium</taxon>
    </lineage>
</organism>
<keyword evidence="3" id="KW-1185">Reference proteome</keyword>
<dbReference type="InParanoid" id="A0A2K1INR3"/>
<reference evidence="1 3" key="2">
    <citation type="journal article" date="2018" name="Plant J.">
        <title>The Physcomitrella patens chromosome-scale assembly reveals moss genome structure and evolution.</title>
        <authorList>
            <person name="Lang D."/>
            <person name="Ullrich K.K."/>
            <person name="Murat F."/>
            <person name="Fuchs J."/>
            <person name="Jenkins J."/>
            <person name="Haas F.B."/>
            <person name="Piednoel M."/>
            <person name="Gundlach H."/>
            <person name="Van Bel M."/>
            <person name="Meyberg R."/>
            <person name="Vives C."/>
            <person name="Morata J."/>
            <person name="Symeonidi A."/>
            <person name="Hiss M."/>
            <person name="Muchero W."/>
            <person name="Kamisugi Y."/>
            <person name="Saleh O."/>
            <person name="Blanc G."/>
            <person name="Decker E.L."/>
            <person name="van Gessel N."/>
            <person name="Grimwood J."/>
            <person name="Hayes R.D."/>
            <person name="Graham S.W."/>
            <person name="Gunter L.E."/>
            <person name="McDaniel S.F."/>
            <person name="Hoernstein S.N.W."/>
            <person name="Larsson A."/>
            <person name="Li F.W."/>
            <person name="Perroud P.F."/>
            <person name="Phillips J."/>
            <person name="Ranjan P."/>
            <person name="Rokshar D.S."/>
            <person name="Rothfels C.J."/>
            <person name="Schneider L."/>
            <person name="Shu S."/>
            <person name="Stevenson D.W."/>
            <person name="Thummler F."/>
            <person name="Tillich M."/>
            <person name="Villarreal Aguilar J.C."/>
            <person name="Widiez T."/>
            <person name="Wong G.K."/>
            <person name="Wymore A."/>
            <person name="Zhang Y."/>
            <person name="Zimmer A.D."/>
            <person name="Quatrano R.S."/>
            <person name="Mayer K.F.X."/>
            <person name="Goodstein D."/>
            <person name="Casacuberta J.M."/>
            <person name="Vandepoele K."/>
            <person name="Reski R."/>
            <person name="Cuming A.C."/>
            <person name="Tuskan G.A."/>
            <person name="Maumus F."/>
            <person name="Salse J."/>
            <person name="Schmutz J."/>
            <person name="Rensing S.A."/>
        </authorList>
    </citation>
    <scope>NUCLEOTIDE SEQUENCE [LARGE SCALE GENOMIC DNA]</scope>
    <source>
        <strain evidence="2 3">cv. Gransden 2004</strain>
    </source>
</reference>
<evidence type="ECO:0000313" key="2">
    <source>
        <dbReference type="EnsemblPlants" id="PAC:32905301.CDS.1"/>
    </source>
</evidence>
<sequence length="73" mass="8583">MERKTIHILFRAKDRYLTQYRRILFCLEPLKALFCLNTTLLLSSESRDISNQLSLRRSIRSYASAADAKWSSD</sequence>
<reference evidence="1 3" key="1">
    <citation type="journal article" date="2008" name="Science">
        <title>The Physcomitrella genome reveals evolutionary insights into the conquest of land by plants.</title>
        <authorList>
            <person name="Rensing S."/>
            <person name="Lang D."/>
            <person name="Zimmer A."/>
            <person name="Terry A."/>
            <person name="Salamov A."/>
            <person name="Shapiro H."/>
            <person name="Nishiyama T."/>
            <person name="Perroud P.-F."/>
            <person name="Lindquist E."/>
            <person name="Kamisugi Y."/>
            <person name="Tanahashi T."/>
            <person name="Sakakibara K."/>
            <person name="Fujita T."/>
            <person name="Oishi K."/>
            <person name="Shin-I T."/>
            <person name="Kuroki Y."/>
            <person name="Toyoda A."/>
            <person name="Suzuki Y."/>
            <person name="Hashimoto A."/>
            <person name="Yamaguchi K."/>
            <person name="Sugano A."/>
            <person name="Kohara Y."/>
            <person name="Fujiyama A."/>
            <person name="Anterola A."/>
            <person name="Aoki S."/>
            <person name="Ashton N."/>
            <person name="Barbazuk W.B."/>
            <person name="Barker E."/>
            <person name="Bennetzen J."/>
            <person name="Bezanilla M."/>
            <person name="Blankenship R."/>
            <person name="Cho S.H."/>
            <person name="Dutcher S."/>
            <person name="Estelle M."/>
            <person name="Fawcett J.A."/>
            <person name="Gundlach H."/>
            <person name="Hanada K."/>
            <person name="Heyl A."/>
            <person name="Hicks K.A."/>
            <person name="Hugh J."/>
            <person name="Lohr M."/>
            <person name="Mayer K."/>
            <person name="Melkozernov A."/>
            <person name="Murata T."/>
            <person name="Nelson D."/>
            <person name="Pils B."/>
            <person name="Prigge M."/>
            <person name="Reiss B."/>
            <person name="Renner T."/>
            <person name="Rombauts S."/>
            <person name="Rushton P."/>
            <person name="Sanderfoot A."/>
            <person name="Schween G."/>
            <person name="Shiu S.-H."/>
            <person name="Stueber K."/>
            <person name="Theodoulou F.L."/>
            <person name="Tu H."/>
            <person name="Van de Peer Y."/>
            <person name="Verrier P.J."/>
            <person name="Waters E."/>
            <person name="Wood A."/>
            <person name="Yang L."/>
            <person name="Cove D."/>
            <person name="Cuming A."/>
            <person name="Hasebe M."/>
            <person name="Lucas S."/>
            <person name="Mishler D.B."/>
            <person name="Reski R."/>
            <person name="Grigoriev I."/>
            <person name="Quatrano R.S."/>
            <person name="Boore J.L."/>
        </authorList>
    </citation>
    <scope>NUCLEOTIDE SEQUENCE [LARGE SCALE GENOMIC DNA]</scope>
    <source>
        <strain evidence="2 3">cv. Gransden 2004</strain>
    </source>
</reference>
<dbReference type="EMBL" id="ABEU02000022">
    <property type="protein sequence ID" value="PNR30925.1"/>
    <property type="molecule type" value="Genomic_DNA"/>
</dbReference>
<dbReference type="Proteomes" id="UP000006727">
    <property type="component" value="Chromosome 22"/>
</dbReference>
<protein>
    <submittedName>
        <fullName evidence="1 2">Uncharacterized protein</fullName>
    </submittedName>
</protein>
<name>A0A2K1INR3_PHYPA</name>
<dbReference type="AlphaFoldDB" id="A0A2K1INR3"/>
<dbReference type="Gramene" id="Pp3c22_17070V3.1">
    <property type="protein sequence ID" value="PAC:32905301.CDS.1"/>
    <property type="gene ID" value="Pp3c22_17070"/>
</dbReference>
<reference evidence="2" key="3">
    <citation type="submission" date="2020-12" db="UniProtKB">
        <authorList>
            <consortium name="EnsemblPlants"/>
        </authorList>
    </citation>
    <scope>IDENTIFICATION</scope>
</reference>
<accession>A0A2K1INR3</accession>
<proteinExistence type="predicted"/>
<evidence type="ECO:0000313" key="3">
    <source>
        <dbReference type="Proteomes" id="UP000006727"/>
    </source>
</evidence>
<gene>
    <name evidence="1" type="ORF">PHYPA_027241</name>
</gene>